<sequence length="622" mass="69870">MKATEVNYAELDSRRDSSRLFSRGTQAGPCRCSVGFLDYFPFAHLFAFRHRSTLTSPLFVGQKIRFRSSLTEFAGEDDTYMRHCLHGHAILKYAPLPNHGRTSNEDASALYRRVRRRKGGLFSSRRQPEDVPKSQKDDDVLTAVVSLQTNLRHRARFPTASSLIGHAINAWFPIGPDQCITRFAVAYNKVLGFKNNFTLSNAKSNSKGRAHLPLAPSASFFGQPLLTTRLSPRRTGFDSRRSCSQISACGNRAGQCRWLADFLGDLPFPPPLRSGAAPYLPRFTLADSQDLDVKSHPDLFTDSLLVQKVAQERHLKRRECHGWVPGQPSCFDTCLPPLRHSGGKIRLGKIHLLHRPTSKLAGSQSCTNGPLQAGCLPRGRPWGRILGFYGAEGSCLTTANIYRGSAMVRRHSGGAQAPDCFFRLSSHLAVETMLKGCTRRKSMSFIYLLSFVPYRVQFPVGSLPDFRKWESYWVTPLVGGFSRGSSFSPALEFWRCSILTFIQSHQLLRPRFKEPHSFLHTLSFVIIYCMHGTQNNVSVLQHIYFCRLKQAHSQVRLVFIGGREAGHAYRHSGTLTDTRRYSWRVLNGQENADVRSPVSTVHSFRRCSILSSISPFGSQDLA</sequence>
<name>A0ABQ9H648_9NEOP</name>
<accession>A0ABQ9H648</accession>
<proteinExistence type="predicted"/>
<evidence type="ECO:0000313" key="1">
    <source>
        <dbReference type="EMBL" id="KAJ8879761.1"/>
    </source>
</evidence>
<dbReference type="Proteomes" id="UP001159363">
    <property type="component" value="Chromosome 6"/>
</dbReference>
<gene>
    <name evidence="1" type="ORF">PR048_020369</name>
</gene>
<organism evidence="1 2">
    <name type="scientific">Dryococelus australis</name>
    <dbReference type="NCBI Taxonomy" id="614101"/>
    <lineage>
        <taxon>Eukaryota</taxon>
        <taxon>Metazoa</taxon>
        <taxon>Ecdysozoa</taxon>
        <taxon>Arthropoda</taxon>
        <taxon>Hexapoda</taxon>
        <taxon>Insecta</taxon>
        <taxon>Pterygota</taxon>
        <taxon>Neoptera</taxon>
        <taxon>Polyneoptera</taxon>
        <taxon>Phasmatodea</taxon>
        <taxon>Verophasmatodea</taxon>
        <taxon>Anareolatae</taxon>
        <taxon>Phasmatidae</taxon>
        <taxon>Eurycanthinae</taxon>
        <taxon>Dryococelus</taxon>
    </lineage>
</organism>
<feature type="non-terminal residue" evidence="1">
    <location>
        <position position="622"/>
    </location>
</feature>
<keyword evidence="2" id="KW-1185">Reference proteome</keyword>
<protein>
    <submittedName>
        <fullName evidence="1">Uncharacterized protein</fullName>
    </submittedName>
</protein>
<comment type="caution">
    <text evidence="1">The sequence shown here is derived from an EMBL/GenBank/DDBJ whole genome shotgun (WGS) entry which is preliminary data.</text>
</comment>
<dbReference type="EMBL" id="JARBHB010000007">
    <property type="protein sequence ID" value="KAJ8879761.1"/>
    <property type="molecule type" value="Genomic_DNA"/>
</dbReference>
<reference evidence="1 2" key="1">
    <citation type="submission" date="2023-02" db="EMBL/GenBank/DDBJ databases">
        <title>LHISI_Scaffold_Assembly.</title>
        <authorList>
            <person name="Stuart O.P."/>
            <person name="Cleave R."/>
            <person name="Magrath M.J.L."/>
            <person name="Mikheyev A.S."/>
        </authorList>
    </citation>
    <scope>NUCLEOTIDE SEQUENCE [LARGE SCALE GENOMIC DNA]</scope>
    <source>
        <strain evidence="1">Daus_M_001</strain>
        <tissue evidence="1">Leg muscle</tissue>
    </source>
</reference>
<evidence type="ECO:0000313" key="2">
    <source>
        <dbReference type="Proteomes" id="UP001159363"/>
    </source>
</evidence>